<dbReference type="AlphaFoldDB" id="A0A432WQE6"/>
<dbReference type="RefSeq" id="WP_126808454.1">
    <property type="nucleotide sequence ID" value="NZ_PIPP01000005.1"/>
</dbReference>
<dbReference type="EMBL" id="PIPP01000005">
    <property type="protein sequence ID" value="RUO35995.1"/>
    <property type="molecule type" value="Genomic_DNA"/>
</dbReference>
<comment type="caution">
    <text evidence="2">The sequence shown here is derived from an EMBL/GenBank/DDBJ whole genome shotgun (WGS) entry which is preliminary data.</text>
</comment>
<dbReference type="Proteomes" id="UP000286934">
    <property type="component" value="Unassembled WGS sequence"/>
</dbReference>
<dbReference type="GO" id="GO:0035438">
    <property type="term" value="F:cyclic-di-GMP binding"/>
    <property type="evidence" value="ECO:0007669"/>
    <property type="project" value="InterPro"/>
</dbReference>
<evidence type="ECO:0000313" key="3">
    <source>
        <dbReference type="Proteomes" id="UP000286934"/>
    </source>
</evidence>
<evidence type="ECO:0000256" key="1">
    <source>
        <dbReference type="SAM" id="MobiDB-lite"/>
    </source>
</evidence>
<dbReference type="InterPro" id="IPR017745">
    <property type="entry name" value="BcsE"/>
</dbReference>
<keyword evidence="3" id="KW-1185">Reference proteome</keyword>
<dbReference type="OrthoDB" id="5840260at2"/>
<accession>A0A432WQE6</accession>
<gene>
    <name evidence="2" type="ORF">CWE13_10660</name>
</gene>
<protein>
    <recommendedName>
        <fullName evidence="4">Cellulose biosynthesis protein BcsE</fullName>
    </recommendedName>
</protein>
<dbReference type="Pfam" id="PF10995">
    <property type="entry name" value="CBP_BcsE"/>
    <property type="match status" value="1"/>
</dbReference>
<reference evidence="3" key="1">
    <citation type="journal article" date="2018" name="Front. Microbiol.">
        <title>Genome-Based Analysis Reveals the Taxonomy and Diversity of the Family Idiomarinaceae.</title>
        <authorList>
            <person name="Liu Y."/>
            <person name="Lai Q."/>
            <person name="Shao Z."/>
        </authorList>
    </citation>
    <scope>NUCLEOTIDE SEQUENCE [LARGE SCALE GENOMIC DNA]</scope>
    <source>
        <strain evidence="3">AIS</strain>
    </source>
</reference>
<evidence type="ECO:0008006" key="4">
    <source>
        <dbReference type="Google" id="ProtNLM"/>
    </source>
</evidence>
<evidence type="ECO:0000313" key="2">
    <source>
        <dbReference type="EMBL" id="RUO35995.1"/>
    </source>
</evidence>
<proteinExistence type="predicted"/>
<sequence>MISLQGMFAGIEQPLPQLHPGETHTFVHENRVWSDYLLAMIAQQSSVVYFTRADDLQRIFRNTPDIRLNQNLVLAEWKAARSVQTNRMLNAIMNTCGKQKTIILALNFISPELLERNFFKNDFFSKLQSWCKKENKLLLLFCLGSPDQSALTSFLDTAARKFSSLHIINQGQPDWSWDVQYWFNGYTVSRWQWDVHEETSATGVVQFSIATHGENEPQAMLTGEKAPRYFCANALEDGEYLPQEWQRFSVDVDVRDMLAPGNDAVVILGLANRNMLVDVARTILQIRQYSGRYVRILVRERDESLRLQDERFLINAGATLVLPHELSTRSFISLAETTIGFRFTQRIPESFEELRTNHLVEDSRGYFPPQEFLQKVVQLESKAEKQGLDTLFLQGSVATGLTPLTVVRRFGSRRQGDMITVIDNEVCLFFYGCRETDLNNVLFTNFGIPANSLFKRETRVSNHSQILEVCEHLLQKERSYPSDDLSMHIYARQASDSGDLATNKASKHDAQQVRKANFL</sequence>
<name>A0A432WQE6_9GAMM</name>
<feature type="region of interest" description="Disordered" evidence="1">
    <location>
        <begin position="499"/>
        <end position="519"/>
    </location>
</feature>
<organism evidence="2 3">
    <name type="scientific">Aliidiomarina shirensis</name>
    <dbReference type="NCBI Taxonomy" id="1048642"/>
    <lineage>
        <taxon>Bacteria</taxon>
        <taxon>Pseudomonadati</taxon>
        <taxon>Pseudomonadota</taxon>
        <taxon>Gammaproteobacteria</taxon>
        <taxon>Alteromonadales</taxon>
        <taxon>Idiomarinaceae</taxon>
        <taxon>Aliidiomarina</taxon>
    </lineage>
</organism>